<evidence type="ECO:0000256" key="2">
    <source>
        <dbReference type="ARBA" id="ARBA00022670"/>
    </source>
</evidence>
<accession>A0A512AYD5</accession>
<keyword evidence="4" id="KW-0788">Thiol protease</keyword>
<evidence type="ECO:0000259" key="5">
    <source>
        <dbReference type="PROSITE" id="PS51935"/>
    </source>
</evidence>
<dbReference type="InterPro" id="IPR038765">
    <property type="entry name" value="Papain-like_cys_pep_sf"/>
</dbReference>
<dbReference type="Pfam" id="PF00877">
    <property type="entry name" value="NLPC_P60"/>
    <property type="match status" value="1"/>
</dbReference>
<organism evidence="6 7">
    <name type="scientific">Adhaeribacter aerolatus</name>
    <dbReference type="NCBI Taxonomy" id="670289"/>
    <lineage>
        <taxon>Bacteria</taxon>
        <taxon>Pseudomonadati</taxon>
        <taxon>Bacteroidota</taxon>
        <taxon>Cytophagia</taxon>
        <taxon>Cytophagales</taxon>
        <taxon>Hymenobacteraceae</taxon>
        <taxon>Adhaeribacter</taxon>
    </lineage>
</organism>
<evidence type="ECO:0000256" key="4">
    <source>
        <dbReference type="ARBA" id="ARBA00022807"/>
    </source>
</evidence>
<evidence type="ECO:0000313" key="7">
    <source>
        <dbReference type="Proteomes" id="UP000321532"/>
    </source>
</evidence>
<dbReference type="GO" id="GO:0006508">
    <property type="term" value="P:proteolysis"/>
    <property type="evidence" value="ECO:0007669"/>
    <property type="project" value="UniProtKB-KW"/>
</dbReference>
<gene>
    <name evidence="6" type="ORF">AAE02nite_23990</name>
</gene>
<feature type="domain" description="NlpC/P60" evidence="5">
    <location>
        <begin position="75"/>
        <end position="206"/>
    </location>
</feature>
<dbReference type="Gene3D" id="3.90.1720.10">
    <property type="entry name" value="endopeptidase domain like (from Nostoc punctiforme)"/>
    <property type="match status" value="1"/>
</dbReference>
<dbReference type="OrthoDB" id="9807055at2"/>
<dbReference type="PROSITE" id="PS51935">
    <property type="entry name" value="NLPC_P60"/>
    <property type="match status" value="1"/>
</dbReference>
<dbReference type="PANTHER" id="PTHR47053">
    <property type="entry name" value="MUREIN DD-ENDOPEPTIDASE MEPH-RELATED"/>
    <property type="match status" value="1"/>
</dbReference>
<evidence type="ECO:0000256" key="3">
    <source>
        <dbReference type="ARBA" id="ARBA00022801"/>
    </source>
</evidence>
<dbReference type="EMBL" id="BJYS01000017">
    <property type="protein sequence ID" value="GEO04735.1"/>
    <property type="molecule type" value="Genomic_DNA"/>
</dbReference>
<reference evidence="6 7" key="1">
    <citation type="submission" date="2019-07" db="EMBL/GenBank/DDBJ databases">
        <title>Whole genome shotgun sequence of Adhaeribacter aerolatus NBRC 106133.</title>
        <authorList>
            <person name="Hosoyama A."/>
            <person name="Uohara A."/>
            <person name="Ohji S."/>
            <person name="Ichikawa N."/>
        </authorList>
    </citation>
    <scope>NUCLEOTIDE SEQUENCE [LARGE SCALE GENOMIC DNA]</scope>
    <source>
        <strain evidence="6 7">NBRC 106133</strain>
    </source>
</reference>
<dbReference type="InterPro" id="IPR051202">
    <property type="entry name" value="Peptidase_C40"/>
</dbReference>
<dbReference type="PANTHER" id="PTHR47053:SF1">
    <property type="entry name" value="MUREIN DD-ENDOPEPTIDASE MEPH-RELATED"/>
    <property type="match status" value="1"/>
</dbReference>
<dbReference type="InterPro" id="IPR000064">
    <property type="entry name" value="NLP_P60_dom"/>
</dbReference>
<proteinExistence type="inferred from homology"/>
<keyword evidence="3" id="KW-0378">Hydrolase</keyword>
<sequence>MKLAWIIFCSVIVLLLVYGIWNKESIRHEQLASDFPQTYSDSSRNGGVDAKANENLFLKIFKNKKEKARLKVPNALLADSIVHYGLSLIGTPYLPAGITCEGFDCSGFIYHIYQKYGIDLPHSSAMLLKEGTAVPLAEARKGDLIVFTGTQEGDTTAGHVGVVITMPGQPVEFVHASSSTRKGGVKISKVDSTGYARRFLQVRRVL</sequence>
<comment type="similarity">
    <text evidence="1">Belongs to the peptidase C40 family.</text>
</comment>
<dbReference type="SUPFAM" id="SSF54001">
    <property type="entry name" value="Cysteine proteinases"/>
    <property type="match status" value="1"/>
</dbReference>
<comment type="caution">
    <text evidence="6">The sequence shown here is derived from an EMBL/GenBank/DDBJ whole genome shotgun (WGS) entry which is preliminary data.</text>
</comment>
<name>A0A512AYD5_9BACT</name>
<keyword evidence="7" id="KW-1185">Reference proteome</keyword>
<keyword evidence="2" id="KW-0645">Protease</keyword>
<dbReference type="RefSeq" id="WP_146898002.1">
    <property type="nucleotide sequence ID" value="NZ_BJYS01000017.1"/>
</dbReference>
<protein>
    <recommendedName>
        <fullName evidence="5">NlpC/P60 domain-containing protein</fullName>
    </recommendedName>
</protein>
<dbReference type="Proteomes" id="UP000321532">
    <property type="component" value="Unassembled WGS sequence"/>
</dbReference>
<evidence type="ECO:0000256" key="1">
    <source>
        <dbReference type="ARBA" id="ARBA00007074"/>
    </source>
</evidence>
<evidence type="ECO:0000313" key="6">
    <source>
        <dbReference type="EMBL" id="GEO04735.1"/>
    </source>
</evidence>
<dbReference type="GO" id="GO:0008234">
    <property type="term" value="F:cysteine-type peptidase activity"/>
    <property type="evidence" value="ECO:0007669"/>
    <property type="project" value="UniProtKB-KW"/>
</dbReference>
<dbReference type="AlphaFoldDB" id="A0A512AYD5"/>